<feature type="compositionally biased region" description="Basic and acidic residues" evidence="1">
    <location>
        <begin position="254"/>
        <end position="263"/>
    </location>
</feature>
<feature type="region of interest" description="Disordered" evidence="1">
    <location>
        <begin position="1"/>
        <end position="464"/>
    </location>
</feature>
<evidence type="ECO:0000313" key="4">
    <source>
        <dbReference type="Proteomes" id="UP000664534"/>
    </source>
</evidence>
<feature type="compositionally biased region" description="Basic and acidic residues" evidence="1">
    <location>
        <begin position="416"/>
        <end position="426"/>
    </location>
</feature>
<reference evidence="3" key="1">
    <citation type="submission" date="2021-03" db="EMBL/GenBank/DDBJ databases">
        <authorList>
            <person name="Tagirdzhanova G."/>
        </authorList>
    </citation>
    <scope>NUCLEOTIDE SEQUENCE</scope>
</reference>
<comment type="caution">
    <text evidence="3">The sequence shown here is derived from an EMBL/GenBank/DDBJ whole genome shotgun (WGS) entry which is preliminary data.</text>
</comment>
<feature type="region of interest" description="Disordered" evidence="1">
    <location>
        <begin position="817"/>
        <end position="849"/>
    </location>
</feature>
<evidence type="ECO:0000256" key="1">
    <source>
        <dbReference type="SAM" id="MobiDB-lite"/>
    </source>
</evidence>
<dbReference type="PANTHER" id="PTHR14625">
    <property type="entry name" value="MICROCEPHALIN"/>
    <property type="match status" value="1"/>
</dbReference>
<proteinExistence type="predicted"/>
<dbReference type="EMBL" id="CAJPDT010000036">
    <property type="protein sequence ID" value="CAF9924553.1"/>
    <property type="molecule type" value="Genomic_DNA"/>
</dbReference>
<dbReference type="OrthoDB" id="2384350at2759"/>
<evidence type="ECO:0000313" key="3">
    <source>
        <dbReference type="EMBL" id="CAF9924553.1"/>
    </source>
</evidence>
<protein>
    <recommendedName>
        <fullName evidence="2">BRCT domain-containing protein</fullName>
    </recommendedName>
</protein>
<gene>
    <name evidence="3" type="ORF">IMSHALPRED_006231</name>
</gene>
<dbReference type="Gene3D" id="3.40.50.10190">
    <property type="entry name" value="BRCT domain"/>
    <property type="match status" value="1"/>
</dbReference>
<feature type="compositionally biased region" description="Basic and acidic residues" evidence="1">
    <location>
        <begin position="386"/>
        <end position="396"/>
    </location>
</feature>
<organism evidence="3 4">
    <name type="scientific">Imshaugia aleurites</name>
    <dbReference type="NCBI Taxonomy" id="172621"/>
    <lineage>
        <taxon>Eukaryota</taxon>
        <taxon>Fungi</taxon>
        <taxon>Dikarya</taxon>
        <taxon>Ascomycota</taxon>
        <taxon>Pezizomycotina</taxon>
        <taxon>Lecanoromycetes</taxon>
        <taxon>OSLEUM clade</taxon>
        <taxon>Lecanoromycetidae</taxon>
        <taxon>Lecanorales</taxon>
        <taxon>Lecanorineae</taxon>
        <taxon>Parmeliaceae</taxon>
        <taxon>Imshaugia</taxon>
    </lineage>
</organism>
<accession>A0A8H3FMH0</accession>
<feature type="compositionally biased region" description="Low complexity" evidence="1">
    <location>
        <begin position="323"/>
        <end position="341"/>
    </location>
</feature>
<feature type="compositionally biased region" description="Basic and acidic residues" evidence="1">
    <location>
        <begin position="158"/>
        <end position="167"/>
    </location>
</feature>
<keyword evidence="4" id="KW-1185">Reference proteome</keyword>
<dbReference type="CDD" id="cd17716">
    <property type="entry name" value="BRCT_microcephalin_rpt1"/>
    <property type="match status" value="1"/>
</dbReference>
<dbReference type="PANTHER" id="PTHR14625:SF3">
    <property type="entry name" value="MICROCEPHALIN"/>
    <property type="match status" value="1"/>
</dbReference>
<evidence type="ECO:0000259" key="2">
    <source>
        <dbReference type="PROSITE" id="PS50172"/>
    </source>
</evidence>
<feature type="compositionally biased region" description="Polar residues" evidence="1">
    <location>
        <begin position="427"/>
        <end position="444"/>
    </location>
</feature>
<dbReference type="AlphaFoldDB" id="A0A8H3FMH0"/>
<feature type="compositionally biased region" description="Basic and acidic residues" evidence="1">
    <location>
        <begin position="201"/>
        <end position="218"/>
    </location>
</feature>
<dbReference type="PROSITE" id="PS50172">
    <property type="entry name" value="BRCT"/>
    <property type="match status" value="1"/>
</dbReference>
<name>A0A8H3FMH0_9LECA</name>
<sequence>MSATQAAKRKKTTDMTDSPPKRVTRARAKNTAVEDEPMKPKVKKITTASAKAVAMKKKSAGPSKPIKRKTRADDKNSEAIEEAVLEQELKPEPTKAMTRAKKDAIDEEEQDQMPDAAKTRARPPKAPAAEITKPEATKMRGRPKKTTETAPAVQEAQEEIKKSEPVKKSTRRRPVANATETQSTAPATRPVAAHQKKRVKFQQEPDKENVPIEIEGPRKPTVKSTGLKAKPVRKPAPARAATRGKKAALPTSHESQELQKKDLLPLSPKKVNQVAKSDPMISEDELAGEKTPTRALSKSPAKRIMSPAKDLGSVSRMNFDQVTAPSSPSKLTSSSILASPARRPPPSPFKDALKSSPKKLQLGDGIAQPVLLSSRTPMKASLLQESPRRAKLEDNMTRPILLPSKSPFKTSLLQESPKRVRMEERTTQSVLGPPNSSFKASLLQSPARRPTASAMKSTGLGSPVKSGVKAPAFYTSRQNSPSKAPRLSPMKVISSPLQAARSPEQTLKVQVLTDEKCDADTEEDDSPHFHHDSPTLDAAAEAEPQLQTPAAAVEDTVSFDDTIKIDQSEPVNCSDETVVSPKLAQTPAVFKGPAFSLDSAALRRISIESGSEDELASPDKGYGVTPLRRLGVSAQDFGTPVVIHGQDSGISEDQLAFTPLADKMSSWAASSPDKQKATNRPCQTRGMFSLGGANMIVAPAQTIDDISMGSPAKPSFFEDEMVMCDGEGDIEDASIAQMDVDNEQNIAALQVSQESQASEEYGDENALPSDAEILRAEQDHTLTCTPAKVFTPAKTSSQQPREIHTVSKVPLRASAEGSPLILSRQRSRSFGGPLSVVSEPHPESAKQSEINDDAQNENLALNQPATPMLTATTVPETPGSAMRLDAETPGRTARKGAVSDVLQGAVVFVDVHTSEGADASGIFVDLLTQMGARCVKQWSWNPRASMSSSLTGDTPHAASPDTPKVGITHVVYKDGGKRTLEKVRSSNGVVLCVGVGWVLDCEREDNWLDEATYAIDTSMIPRGGSRRRKSMEPRALANVNGNLIPASIEIAPKVPLESEMSPTKEFLTFDTPASRRDTFIIERQTSQELGPTAAPATPIPASTQDDMLEDGSAWGSPTTPYYLSKGAELVQRTCPPKQIGFPVNGEIDDQPDERVRRRLLEARRKSMQWASRIRSPLGRTVSYGK</sequence>
<feature type="compositionally biased region" description="Basic residues" evidence="1">
    <location>
        <begin position="54"/>
        <end position="70"/>
    </location>
</feature>
<dbReference type="InterPro" id="IPR022047">
    <property type="entry name" value="Microcephalin-like"/>
</dbReference>
<dbReference type="GO" id="GO:0000278">
    <property type="term" value="P:mitotic cell cycle"/>
    <property type="evidence" value="ECO:0007669"/>
    <property type="project" value="TreeGrafter"/>
</dbReference>
<dbReference type="InterPro" id="IPR001357">
    <property type="entry name" value="BRCT_dom"/>
</dbReference>
<dbReference type="InterPro" id="IPR036420">
    <property type="entry name" value="BRCT_dom_sf"/>
</dbReference>
<feature type="domain" description="BRCT" evidence="2">
    <location>
        <begin position="897"/>
        <end position="1015"/>
    </location>
</feature>
<dbReference type="SUPFAM" id="SSF52113">
    <property type="entry name" value="BRCT domain"/>
    <property type="match status" value="1"/>
</dbReference>
<dbReference type="Proteomes" id="UP000664534">
    <property type="component" value="Unassembled WGS sequence"/>
</dbReference>